<evidence type="ECO:0000256" key="3">
    <source>
        <dbReference type="ARBA" id="ARBA00022705"/>
    </source>
</evidence>
<dbReference type="PANTHER" id="PTHR47810">
    <property type="entry name" value="DNA LIGASE"/>
    <property type="match status" value="1"/>
</dbReference>
<feature type="signal peptide" evidence="7">
    <location>
        <begin position="1"/>
        <end position="21"/>
    </location>
</feature>
<evidence type="ECO:0000256" key="1">
    <source>
        <dbReference type="ARBA" id="ARBA00001968"/>
    </source>
</evidence>
<evidence type="ECO:0000256" key="5">
    <source>
        <dbReference type="ARBA" id="ARBA00023204"/>
    </source>
</evidence>
<feature type="domain" description="ATP-dependent DNA ligase family profile" evidence="8">
    <location>
        <begin position="128"/>
        <end position="229"/>
    </location>
</feature>
<dbReference type="Proteomes" id="UP000054058">
    <property type="component" value="Unassembled WGS sequence"/>
</dbReference>
<keyword evidence="10" id="KW-1185">Reference proteome</keyword>
<gene>
    <name evidence="9" type="ORF">MUS1_07365</name>
</gene>
<dbReference type="InterPro" id="IPR012340">
    <property type="entry name" value="NA-bd_OB-fold"/>
</dbReference>
<dbReference type="PANTHER" id="PTHR47810:SF1">
    <property type="entry name" value="DNA LIGASE B"/>
    <property type="match status" value="1"/>
</dbReference>
<dbReference type="CDD" id="cd07896">
    <property type="entry name" value="Adenylation_kDNA_ligase_like"/>
    <property type="match status" value="1"/>
</dbReference>
<dbReference type="EC" id="6.5.1.1" evidence="9"/>
<dbReference type="GO" id="GO:0003910">
    <property type="term" value="F:DNA ligase (ATP) activity"/>
    <property type="evidence" value="ECO:0007669"/>
    <property type="project" value="UniProtKB-EC"/>
</dbReference>
<dbReference type="Gene3D" id="3.30.1490.70">
    <property type="match status" value="1"/>
</dbReference>
<keyword evidence="7" id="KW-0732">Signal</keyword>
<feature type="chain" id="PRO_5004978081" evidence="7">
    <location>
        <begin position="22"/>
        <end position="280"/>
    </location>
</feature>
<dbReference type="GO" id="GO:0005524">
    <property type="term" value="F:ATP binding"/>
    <property type="evidence" value="ECO:0007669"/>
    <property type="project" value="InterPro"/>
</dbReference>
<dbReference type="SUPFAM" id="SSF50249">
    <property type="entry name" value="Nucleic acid-binding proteins"/>
    <property type="match status" value="1"/>
</dbReference>
<dbReference type="Gene3D" id="3.30.470.30">
    <property type="entry name" value="DNA ligase/mRNA capping enzyme"/>
    <property type="match status" value="1"/>
</dbReference>
<comment type="catalytic activity">
    <reaction evidence="6">
        <text>ATP + (deoxyribonucleotide)n-3'-hydroxyl + 5'-phospho-(deoxyribonucleotide)m = (deoxyribonucleotide)n+m + AMP + diphosphate.</text>
        <dbReference type="EC" id="6.5.1.1"/>
    </reaction>
</comment>
<name>X7E7A8_9GAMM</name>
<keyword evidence="3" id="KW-0235">DNA replication</keyword>
<dbReference type="STRING" id="1122207.MUS1_07365"/>
<proteinExistence type="predicted"/>
<protein>
    <submittedName>
        <fullName evidence="9">DNA ligase</fullName>
        <ecNumber evidence="9">6.5.1.1</ecNumber>
    </submittedName>
</protein>
<dbReference type="GO" id="GO:0006281">
    <property type="term" value="P:DNA repair"/>
    <property type="evidence" value="ECO:0007669"/>
    <property type="project" value="UniProtKB-KW"/>
</dbReference>
<dbReference type="InterPro" id="IPR029319">
    <property type="entry name" value="DNA_ligase_OB"/>
</dbReference>
<dbReference type="InterPro" id="IPR050326">
    <property type="entry name" value="NAD_dep_DNA_ligaseB"/>
</dbReference>
<evidence type="ECO:0000256" key="2">
    <source>
        <dbReference type="ARBA" id="ARBA00022598"/>
    </source>
</evidence>
<reference evidence="9 10" key="1">
    <citation type="submission" date="2014-01" db="EMBL/GenBank/DDBJ databases">
        <title>Marinomonas ushuaiensis DSM 15871 Genome Sequencing.</title>
        <authorList>
            <person name="Lai Q."/>
            <person name="Shao Z.S."/>
        </authorList>
    </citation>
    <scope>NUCLEOTIDE SEQUENCE [LARGE SCALE GENOMIC DNA]</scope>
    <source>
        <strain evidence="9 10">DSM 15871</strain>
    </source>
</reference>
<sequence length="280" mass="32620">MTYLKKWLFIGLLQFPVFLLAQVDVQLATSFSDDVHAEDYLISEKYDGVRAIWTGEQLITRQGNSIHAPAWFTDKWPNVWLDGELWSKRHDFEFIMSTVRKSKPIDSEWRKIHYMIFDAPDKEKTMRFEERSQRYTQIAYEMNLPYVIPIKQFTVANNKALHQLLDEYVQRGAEGLMLHRKSALFESGRTDNLLKLKPHMDAEAKVIEILNGAGKFDGMMGSMLVEMPSGLRFKIGSGFSDEERRSPPKVGDYVTYKYHGFTARGVPRFASFVRLRNQNY</sequence>
<comment type="cofactor">
    <cofactor evidence="1">
        <name>a divalent metal cation</name>
        <dbReference type="ChEBI" id="CHEBI:60240"/>
    </cofactor>
</comment>
<dbReference type="GO" id="GO:0006310">
    <property type="term" value="P:DNA recombination"/>
    <property type="evidence" value="ECO:0007669"/>
    <property type="project" value="InterPro"/>
</dbReference>
<keyword evidence="5" id="KW-0234">DNA repair</keyword>
<comment type="caution">
    <text evidence="9">The sequence shown here is derived from an EMBL/GenBank/DDBJ whole genome shotgun (WGS) entry which is preliminary data.</text>
</comment>
<evidence type="ECO:0000313" key="9">
    <source>
        <dbReference type="EMBL" id="ETX11755.1"/>
    </source>
</evidence>
<dbReference type="Pfam" id="PF14743">
    <property type="entry name" value="DNA_ligase_OB_2"/>
    <property type="match status" value="1"/>
</dbReference>
<dbReference type="PROSITE" id="PS50160">
    <property type="entry name" value="DNA_LIGASE_A3"/>
    <property type="match status" value="1"/>
</dbReference>
<dbReference type="OrthoDB" id="9782700at2"/>
<dbReference type="InterPro" id="IPR012310">
    <property type="entry name" value="DNA_ligase_ATP-dep_cent"/>
</dbReference>
<dbReference type="CDD" id="cd08041">
    <property type="entry name" value="OBF_kDNA_ligase_like"/>
    <property type="match status" value="1"/>
</dbReference>
<dbReference type="AlphaFoldDB" id="X7E7A8"/>
<evidence type="ECO:0000256" key="6">
    <source>
        <dbReference type="ARBA" id="ARBA00034003"/>
    </source>
</evidence>
<evidence type="ECO:0000259" key="8">
    <source>
        <dbReference type="PROSITE" id="PS50160"/>
    </source>
</evidence>
<accession>X7E7A8</accession>
<dbReference type="SUPFAM" id="SSF56091">
    <property type="entry name" value="DNA ligase/mRNA capping enzyme, catalytic domain"/>
    <property type="match status" value="1"/>
</dbReference>
<dbReference type="NCBIfam" id="NF006592">
    <property type="entry name" value="PRK09125.1"/>
    <property type="match status" value="1"/>
</dbReference>
<dbReference type="GO" id="GO:0006260">
    <property type="term" value="P:DNA replication"/>
    <property type="evidence" value="ECO:0007669"/>
    <property type="project" value="UniProtKB-KW"/>
</dbReference>
<keyword evidence="2 9" id="KW-0436">Ligase</keyword>
<dbReference type="eggNOG" id="COG1793">
    <property type="taxonomic scope" value="Bacteria"/>
</dbReference>
<dbReference type="PATRIC" id="fig|1122207.3.peg.782"/>
<evidence type="ECO:0000256" key="7">
    <source>
        <dbReference type="SAM" id="SignalP"/>
    </source>
</evidence>
<dbReference type="EMBL" id="JAMB01000002">
    <property type="protein sequence ID" value="ETX11755.1"/>
    <property type="molecule type" value="Genomic_DNA"/>
</dbReference>
<dbReference type="Gene3D" id="2.40.50.140">
    <property type="entry name" value="Nucleic acid-binding proteins"/>
    <property type="match status" value="1"/>
</dbReference>
<dbReference type="Pfam" id="PF01068">
    <property type="entry name" value="DNA_ligase_A_M"/>
    <property type="match status" value="1"/>
</dbReference>
<keyword evidence="4" id="KW-0227">DNA damage</keyword>
<organism evidence="9 10">
    <name type="scientific">Marinomonas ushuaiensis DSM 15871</name>
    <dbReference type="NCBI Taxonomy" id="1122207"/>
    <lineage>
        <taxon>Bacteria</taxon>
        <taxon>Pseudomonadati</taxon>
        <taxon>Pseudomonadota</taxon>
        <taxon>Gammaproteobacteria</taxon>
        <taxon>Oceanospirillales</taxon>
        <taxon>Oceanospirillaceae</taxon>
        <taxon>Marinomonas</taxon>
    </lineage>
</organism>
<evidence type="ECO:0000313" key="10">
    <source>
        <dbReference type="Proteomes" id="UP000054058"/>
    </source>
</evidence>
<dbReference type="RefSeq" id="WP_036159357.1">
    <property type="nucleotide sequence ID" value="NZ_JAMB01000002.1"/>
</dbReference>
<evidence type="ECO:0000256" key="4">
    <source>
        <dbReference type="ARBA" id="ARBA00022763"/>
    </source>
</evidence>